<protein>
    <submittedName>
        <fullName evidence="1">Uncharacterized protein</fullName>
    </submittedName>
</protein>
<proteinExistence type="predicted"/>
<dbReference type="AlphaFoldDB" id="A0A0F9UI64"/>
<comment type="caution">
    <text evidence="1">The sequence shown here is derived from an EMBL/GenBank/DDBJ whole genome shotgun (WGS) entry which is preliminary data.</text>
</comment>
<organism evidence="1">
    <name type="scientific">marine sediment metagenome</name>
    <dbReference type="NCBI Taxonomy" id="412755"/>
    <lineage>
        <taxon>unclassified sequences</taxon>
        <taxon>metagenomes</taxon>
        <taxon>ecological metagenomes</taxon>
    </lineage>
</organism>
<accession>A0A0F9UI64</accession>
<dbReference type="EMBL" id="LAZR01000678">
    <property type="protein sequence ID" value="KKN60931.1"/>
    <property type="molecule type" value="Genomic_DNA"/>
</dbReference>
<reference evidence="1" key="1">
    <citation type="journal article" date="2015" name="Nature">
        <title>Complex archaea that bridge the gap between prokaryotes and eukaryotes.</title>
        <authorList>
            <person name="Spang A."/>
            <person name="Saw J.H."/>
            <person name="Jorgensen S.L."/>
            <person name="Zaremba-Niedzwiedzka K."/>
            <person name="Martijn J."/>
            <person name="Lind A.E."/>
            <person name="van Eijk R."/>
            <person name="Schleper C."/>
            <person name="Guy L."/>
            <person name="Ettema T.J."/>
        </authorList>
    </citation>
    <scope>NUCLEOTIDE SEQUENCE</scope>
</reference>
<evidence type="ECO:0000313" key="1">
    <source>
        <dbReference type="EMBL" id="KKN60931.1"/>
    </source>
</evidence>
<name>A0A0F9UI64_9ZZZZ</name>
<gene>
    <name evidence="1" type="ORF">LCGC14_0527300</name>
</gene>
<sequence length="174" mass="19914">VYDAIITPSLTGKGCTLWEISGSVKSRSTRNGRKFGTQMFKFSEYPATSYEELCGFLWRLDREGFTVYGFPDWVAMCRGIATFVYNTLKREHSVLRKFTKTRPVIIGSDLTDLDKLYVQMLMALPEARIGEATARKILKEFETPFHFLVSELGQHVDIPARVFRNSMKVIGRNV</sequence>
<feature type="non-terminal residue" evidence="1">
    <location>
        <position position="1"/>
    </location>
</feature>